<name>A0A8J2PPD2_9HEXA</name>
<dbReference type="EMBL" id="CAJVCH010525739">
    <property type="protein sequence ID" value="CAG7822221.1"/>
    <property type="molecule type" value="Genomic_DNA"/>
</dbReference>
<gene>
    <name evidence="1" type="ORF">AFUS01_LOCUS32504</name>
</gene>
<evidence type="ECO:0000313" key="2">
    <source>
        <dbReference type="Proteomes" id="UP000708208"/>
    </source>
</evidence>
<organism evidence="1 2">
    <name type="scientific">Allacma fusca</name>
    <dbReference type="NCBI Taxonomy" id="39272"/>
    <lineage>
        <taxon>Eukaryota</taxon>
        <taxon>Metazoa</taxon>
        <taxon>Ecdysozoa</taxon>
        <taxon>Arthropoda</taxon>
        <taxon>Hexapoda</taxon>
        <taxon>Collembola</taxon>
        <taxon>Symphypleona</taxon>
        <taxon>Sminthuridae</taxon>
        <taxon>Allacma</taxon>
    </lineage>
</organism>
<evidence type="ECO:0000313" key="1">
    <source>
        <dbReference type="EMBL" id="CAG7822221.1"/>
    </source>
</evidence>
<protein>
    <submittedName>
        <fullName evidence="1">Uncharacterized protein</fullName>
    </submittedName>
</protein>
<reference evidence="1" key="1">
    <citation type="submission" date="2021-06" db="EMBL/GenBank/DDBJ databases">
        <authorList>
            <person name="Hodson N. C."/>
            <person name="Mongue J. A."/>
            <person name="Jaron S. K."/>
        </authorList>
    </citation>
    <scope>NUCLEOTIDE SEQUENCE</scope>
</reference>
<feature type="non-terminal residue" evidence="1">
    <location>
        <position position="1"/>
    </location>
</feature>
<proteinExistence type="predicted"/>
<dbReference type="Proteomes" id="UP000708208">
    <property type="component" value="Unassembled WGS sequence"/>
</dbReference>
<keyword evidence="2" id="KW-1185">Reference proteome</keyword>
<sequence length="11" mass="1137">CRSGCSGSRQP</sequence>
<comment type="caution">
    <text evidence="1">The sequence shown here is derived from an EMBL/GenBank/DDBJ whole genome shotgun (WGS) entry which is preliminary data.</text>
</comment>
<accession>A0A8J2PPD2</accession>